<dbReference type="PANTHER" id="PTHR22603:SF66">
    <property type="entry name" value="ETHANOLAMINE KINASE"/>
    <property type="match status" value="1"/>
</dbReference>
<organism evidence="2 3">
    <name type="scientific">Idiomarina seosinensis</name>
    <dbReference type="NCBI Taxonomy" id="281739"/>
    <lineage>
        <taxon>Bacteria</taxon>
        <taxon>Pseudomonadati</taxon>
        <taxon>Pseudomonadota</taxon>
        <taxon>Gammaproteobacteria</taxon>
        <taxon>Alteromonadales</taxon>
        <taxon>Idiomarinaceae</taxon>
        <taxon>Idiomarina</taxon>
    </lineage>
</organism>
<accession>A0A432Z746</accession>
<dbReference type="RefSeq" id="WP_126785508.1">
    <property type="nucleotide sequence ID" value="NZ_PIQF01000004.1"/>
</dbReference>
<feature type="domain" description="Aminoglycoside phosphotransferase" evidence="1">
    <location>
        <begin position="8"/>
        <end position="199"/>
    </location>
</feature>
<dbReference type="GO" id="GO:0005737">
    <property type="term" value="C:cytoplasm"/>
    <property type="evidence" value="ECO:0007669"/>
    <property type="project" value="TreeGrafter"/>
</dbReference>
<evidence type="ECO:0000313" key="2">
    <source>
        <dbReference type="EMBL" id="RUO73707.1"/>
    </source>
</evidence>
<evidence type="ECO:0000313" key="3">
    <source>
        <dbReference type="Proteomes" id="UP000287908"/>
    </source>
</evidence>
<name>A0A432Z746_9GAMM</name>
<dbReference type="GO" id="GO:0006646">
    <property type="term" value="P:phosphatidylethanolamine biosynthetic process"/>
    <property type="evidence" value="ECO:0007669"/>
    <property type="project" value="TreeGrafter"/>
</dbReference>
<dbReference type="CDD" id="cd05151">
    <property type="entry name" value="ChoK-like"/>
    <property type="match status" value="1"/>
</dbReference>
<dbReference type="SUPFAM" id="SSF56112">
    <property type="entry name" value="Protein kinase-like (PK-like)"/>
    <property type="match status" value="1"/>
</dbReference>
<dbReference type="Gene3D" id="3.90.1200.10">
    <property type="match status" value="1"/>
</dbReference>
<dbReference type="PANTHER" id="PTHR22603">
    <property type="entry name" value="CHOLINE/ETHANOALAMINE KINASE"/>
    <property type="match status" value="1"/>
</dbReference>
<dbReference type="OrthoDB" id="179763at2"/>
<dbReference type="GO" id="GO:0004305">
    <property type="term" value="F:ethanolamine kinase activity"/>
    <property type="evidence" value="ECO:0007669"/>
    <property type="project" value="TreeGrafter"/>
</dbReference>
<gene>
    <name evidence="2" type="ORF">CWI81_11835</name>
</gene>
<protein>
    <recommendedName>
        <fullName evidence="1">Aminoglycoside phosphotransferase domain-containing protein</fullName>
    </recommendedName>
</protein>
<dbReference type="AlphaFoldDB" id="A0A432Z746"/>
<proteinExistence type="predicted"/>
<dbReference type="Gene3D" id="3.30.200.20">
    <property type="entry name" value="Phosphorylase Kinase, domain 1"/>
    <property type="match status" value="1"/>
</dbReference>
<comment type="caution">
    <text evidence="2">The sequence shown here is derived from an EMBL/GenBank/DDBJ whole genome shotgun (WGS) entry which is preliminary data.</text>
</comment>
<reference evidence="2 3" key="1">
    <citation type="journal article" date="2011" name="Front. Microbiol.">
        <title>Genomic signatures of strain selection and enhancement in Bacillus atrophaeus var. globigii, a historical biowarfare simulant.</title>
        <authorList>
            <person name="Gibbons H.S."/>
            <person name="Broomall S.M."/>
            <person name="McNew L.A."/>
            <person name="Daligault H."/>
            <person name="Chapman C."/>
            <person name="Bruce D."/>
            <person name="Karavis M."/>
            <person name="Krepps M."/>
            <person name="McGregor P.A."/>
            <person name="Hong C."/>
            <person name="Park K.H."/>
            <person name="Akmal A."/>
            <person name="Feldman A."/>
            <person name="Lin J.S."/>
            <person name="Chang W.E."/>
            <person name="Higgs B.W."/>
            <person name="Demirev P."/>
            <person name="Lindquist J."/>
            <person name="Liem A."/>
            <person name="Fochler E."/>
            <person name="Read T.D."/>
            <person name="Tapia R."/>
            <person name="Johnson S."/>
            <person name="Bishop-Lilly K.A."/>
            <person name="Detter C."/>
            <person name="Han C."/>
            <person name="Sozhamannan S."/>
            <person name="Rosenzweig C.N."/>
            <person name="Skowronski E.W."/>
        </authorList>
    </citation>
    <scope>NUCLEOTIDE SEQUENCE [LARGE SCALE GENOMIC DNA]</scope>
    <source>
        <strain evidence="2 3">CL-SP19</strain>
    </source>
</reference>
<dbReference type="Pfam" id="PF01636">
    <property type="entry name" value="APH"/>
    <property type="match status" value="1"/>
</dbReference>
<dbReference type="InterPro" id="IPR002575">
    <property type="entry name" value="Aminoglycoside_PTrfase"/>
</dbReference>
<evidence type="ECO:0000259" key="1">
    <source>
        <dbReference type="Pfam" id="PF01636"/>
    </source>
</evidence>
<dbReference type="InterPro" id="IPR011009">
    <property type="entry name" value="Kinase-like_dom_sf"/>
</dbReference>
<keyword evidence="3" id="KW-1185">Reference proteome</keyword>
<dbReference type="Proteomes" id="UP000287908">
    <property type="component" value="Unassembled WGS sequence"/>
</dbReference>
<sequence length="241" mass="28012">MIERPVEVVPLDAGQANEVLLLKGTNESYVFKWLHHSATLGLDRRSEFELQRELSKSGLAPKVIGFDPKRWVLQEYVAATPVSAGSLRCDQKLRLTAKALAKTHQQTPRWQGASLWQKLEYYVAKLGVVEQQQLKRFKDQLSSNERRVLCHLDLAFDHILWHDSLTIIDWEYASWGDRMTDIASTIEINQLDSSSADKLCYYYQLETGYRFDNTQLGAHRSFVQWINHQWLRLLKQGIQHE</sequence>
<dbReference type="EMBL" id="PIQF01000004">
    <property type="protein sequence ID" value="RUO73707.1"/>
    <property type="molecule type" value="Genomic_DNA"/>
</dbReference>